<dbReference type="PANTHER" id="PTHR12558:SF10">
    <property type="entry name" value="CELL DIVISION CYCLE PROTEIN 23 HOMOLOG"/>
    <property type="match status" value="1"/>
</dbReference>
<dbReference type="SMART" id="SM00028">
    <property type="entry name" value="TPR"/>
    <property type="match status" value="6"/>
</dbReference>
<gene>
    <name evidence="10" type="ORF">CVIRNUC_006178</name>
</gene>
<dbReference type="PROSITE" id="PS50005">
    <property type="entry name" value="TPR"/>
    <property type="match status" value="3"/>
</dbReference>
<dbReference type="Proteomes" id="UP001314263">
    <property type="component" value="Unassembled WGS sequence"/>
</dbReference>
<dbReference type="Gene3D" id="1.25.40.10">
    <property type="entry name" value="Tetratricopeptide repeat domain"/>
    <property type="match status" value="2"/>
</dbReference>
<feature type="region of interest" description="Disordered" evidence="8">
    <location>
        <begin position="545"/>
        <end position="566"/>
    </location>
</feature>
<keyword evidence="3" id="KW-0498">Mitosis</keyword>
<dbReference type="GO" id="GO:0031145">
    <property type="term" value="P:anaphase-promoting complex-dependent catabolic process"/>
    <property type="evidence" value="ECO:0007669"/>
    <property type="project" value="TreeGrafter"/>
</dbReference>
<keyword evidence="1" id="KW-0132">Cell division</keyword>
<dbReference type="InterPro" id="IPR007192">
    <property type="entry name" value="APC8"/>
</dbReference>
<organism evidence="10 11">
    <name type="scientific">Coccomyxa viridis</name>
    <dbReference type="NCBI Taxonomy" id="1274662"/>
    <lineage>
        <taxon>Eukaryota</taxon>
        <taxon>Viridiplantae</taxon>
        <taxon>Chlorophyta</taxon>
        <taxon>core chlorophytes</taxon>
        <taxon>Trebouxiophyceae</taxon>
        <taxon>Trebouxiophyceae incertae sedis</taxon>
        <taxon>Coccomyxaceae</taxon>
        <taxon>Coccomyxa</taxon>
    </lineage>
</organism>
<dbReference type="PANTHER" id="PTHR12558">
    <property type="entry name" value="CELL DIVISION CYCLE 16,23,27"/>
    <property type="match status" value="1"/>
</dbReference>
<evidence type="ECO:0000256" key="2">
    <source>
        <dbReference type="ARBA" id="ARBA00022737"/>
    </source>
</evidence>
<evidence type="ECO:0000256" key="1">
    <source>
        <dbReference type="ARBA" id="ARBA00022618"/>
    </source>
</evidence>
<dbReference type="InterPro" id="IPR011990">
    <property type="entry name" value="TPR-like_helical_dom_sf"/>
</dbReference>
<dbReference type="Pfam" id="PF13414">
    <property type="entry name" value="TPR_11"/>
    <property type="match status" value="1"/>
</dbReference>
<dbReference type="Pfam" id="PF04049">
    <property type="entry name" value="ANAPC8"/>
    <property type="match status" value="1"/>
</dbReference>
<evidence type="ECO:0000313" key="10">
    <source>
        <dbReference type="EMBL" id="CAK0782983.1"/>
    </source>
</evidence>
<dbReference type="InterPro" id="IPR019734">
    <property type="entry name" value="TPR_rpt"/>
</dbReference>
<keyword evidence="4" id="KW-0833">Ubl conjugation pathway</keyword>
<evidence type="ECO:0000256" key="6">
    <source>
        <dbReference type="ARBA" id="ARBA00023306"/>
    </source>
</evidence>
<feature type="domain" description="Cdc23" evidence="9">
    <location>
        <begin position="3"/>
        <end position="232"/>
    </location>
</feature>
<proteinExistence type="predicted"/>
<comment type="caution">
    <text evidence="10">The sequence shown here is derived from an EMBL/GenBank/DDBJ whole genome shotgun (WGS) entry which is preliminary data.</text>
</comment>
<evidence type="ECO:0000256" key="8">
    <source>
        <dbReference type="SAM" id="MobiDB-lite"/>
    </source>
</evidence>
<protein>
    <recommendedName>
        <fullName evidence="9">Cdc23 domain-containing protein</fullName>
    </recommendedName>
</protein>
<reference evidence="10 11" key="1">
    <citation type="submission" date="2023-10" db="EMBL/GenBank/DDBJ databases">
        <authorList>
            <person name="Maclean D."/>
            <person name="Macfadyen A."/>
        </authorList>
    </citation>
    <scope>NUCLEOTIDE SEQUENCE [LARGE SCALE GENOMIC DNA]</scope>
</reference>
<dbReference type="GO" id="GO:0005680">
    <property type="term" value="C:anaphase-promoting complex"/>
    <property type="evidence" value="ECO:0007669"/>
    <property type="project" value="InterPro"/>
</dbReference>
<accession>A0AAV1IAX8</accession>
<keyword evidence="6" id="KW-0131">Cell cycle</keyword>
<dbReference type="SUPFAM" id="SSF48452">
    <property type="entry name" value="TPR-like"/>
    <property type="match status" value="2"/>
</dbReference>
<evidence type="ECO:0000256" key="7">
    <source>
        <dbReference type="PROSITE-ProRule" id="PRU00339"/>
    </source>
</evidence>
<dbReference type="GO" id="GO:0016567">
    <property type="term" value="P:protein ubiquitination"/>
    <property type="evidence" value="ECO:0007669"/>
    <property type="project" value="TreeGrafter"/>
</dbReference>
<name>A0AAV1IAX8_9CHLO</name>
<evidence type="ECO:0000259" key="9">
    <source>
        <dbReference type="Pfam" id="PF04049"/>
    </source>
</evidence>
<keyword evidence="5 7" id="KW-0802">TPR repeat</keyword>
<dbReference type="AlphaFoldDB" id="A0AAV1IAX8"/>
<dbReference type="EMBL" id="CAUYUE010000007">
    <property type="protein sequence ID" value="CAK0782983.1"/>
    <property type="molecule type" value="Genomic_DNA"/>
</dbReference>
<evidence type="ECO:0000256" key="5">
    <source>
        <dbReference type="ARBA" id="ARBA00022803"/>
    </source>
</evidence>
<dbReference type="GO" id="GO:0051301">
    <property type="term" value="P:cell division"/>
    <property type="evidence" value="ECO:0007669"/>
    <property type="project" value="UniProtKB-KW"/>
</dbReference>
<dbReference type="GO" id="GO:0045842">
    <property type="term" value="P:positive regulation of mitotic metaphase/anaphase transition"/>
    <property type="evidence" value="ECO:0007669"/>
    <property type="project" value="TreeGrafter"/>
</dbReference>
<feature type="repeat" description="TPR" evidence="7">
    <location>
        <begin position="362"/>
        <end position="395"/>
    </location>
</feature>
<sequence length="566" mass="63732">MLDLRDRGLHSAAKFAAELLSALPATEVKTGRRKSRSAEHSKHSDEDEDAYQSAKCYFDLKEYKRCAHALKKVGGPRASFLRCYATYLLGEARKEEERLEAGGLLGNGQAVNKELTALASELQEATKQHLPDPFLLYLHGLVEIDRDNKAEGKELLLASLHAFPCNWAAWLALAALRGSAELDADAALPRHWMRSFFLAHVCVEGQENEEALGRLSDLAAEFPDSDWISATAAMAQYNLRNFDEAQELFEDLLESDPHRIDGMDTYSNILYVKEQFAALSHLAHRVAAADKYRPETCCIVGNYYSLKGQHEKAVTYFRRALKLSRQYLSAWTLMGHEYVEMKNPPAAIEAYRKAVDLNPKDYRAWYGLGQTYELLHMPVYALHYYQRATQLRPHDARFWCAMGQCYAHEQLNMDEAAIRCYQRAHDSDDREGIALHRLAQAHERRGDAEQAAYYYEMNLQRMDAEQVAGSEAVDALLFLAAHHKDRGTLALAEDLCMRLLDYGASSKERAKALLREIRSMQGGLGVLGQVAGRMDMQDFGAVTPLPRNPEGDFMEPGSSDIELSPG</sequence>
<evidence type="ECO:0000313" key="11">
    <source>
        <dbReference type="Proteomes" id="UP001314263"/>
    </source>
</evidence>
<evidence type="ECO:0000256" key="4">
    <source>
        <dbReference type="ARBA" id="ARBA00022786"/>
    </source>
</evidence>
<keyword evidence="2" id="KW-0677">Repeat</keyword>
<dbReference type="Pfam" id="PF13181">
    <property type="entry name" value="TPR_8"/>
    <property type="match status" value="1"/>
</dbReference>
<evidence type="ECO:0000256" key="3">
    <source>
        <dbReference type="ARBA" id="ARBA00022776"/>
    </source>
</evidence>
<feature type="repeat" description="TPR" evidence="7">
    <location>
        <begin position="328"/>
        <end position="361"/>
    </location>
</feature>
<keyword evidence="11" id="KW-1185">Reference proteome</keyword>
<feature type="repeat" description="TPR" evidence="7">
    <location>
        <begin position="294"/>
        <end position="327"/>
    </location>
</feature>